<comment type="caution">
    <text evidence="11">The sequence shown here is derived from an EMBL/GenBank/DDBJ whole genome shotgun (WGS) entry which is preliminary data.</text>
</comment>
<evidence type="ECO:0000256" key="3">
    <source>
        <dbReference type="ARBA" id="ARBA00009392"/>
    </source>
</evidence>
<feature type="compositionally biased region" description="Basic residues" evidence="10">
    <location>
        <begin position="1"/>
        <end position="12"/>
    </location>
</feature>
<dbReference type="Pfam" id="PF01503">
    <property type="entry name" value="PRA-PH"/>
    <property type="match status" value="1"/>
</dbReference>
<dbReference type="InterPro" id="IPR008179">
    <property type="entry name" value="HisE"/>
</dbReference>
<keyword evidence="9" id="KW-0963">Cytoplasm</keyword>
<keyword evidence="7 9" id="KW-0067">ATP-binding</keyword>
<protein>
    <recommendedName>
        <fullName evidence="9">Phosphoribosyl-ATP pyrophosphatase</fullName>
        <shortName evidence="9">PRA-PH</shortName>
        <ecNumber evidence="9">3.6.1.31</ecNumber>
    </recommendedName>
</protein>
<keyword evidence="12" id="KW-1185">Reference proteome</keyword>
<reference evidence="11 12" key="1">
    <citation type="journal article" date="2019" name="Int. J. Syst. Evol. Microbiol.">
        <title>The Global Catalogue of Microorganisms (GCM) 10K type strain sequencing project: providing services to taxonomists for standard genome sequencing and annotation.</title>
        <authorList>
            <consortium name="The Broad Institute Genomics Platform"/>
            <consortium name="The Broad Institute Genome Sequencing Center for Infectious Disease"/>
            <person name="Wu L."/>
            <person name="Ma J."/>
        </authorList>
    </citation>
    <scope>NUCLEOTIDE SEQUENCE [LARGE SCALE GENOMIC DNA]</scope>
    <source>
        <strain evidence="11 12">JCM 9933</strain>
    </source>
</reference>
<gene>
    <name evidence="9" type="primary">hisE</name>
    <name evidence="11" type="ORF">GCM10009416_26200</name>
</gene>
<dbReference type="PANTHER" id="PTHR42945">
    <property type="entry name" value="HISTIDINE BIOSYNTHESIS BIFUNCTIONAL PROTEIN"/>
    <property type="match status" value="1"/>
</dbReference>
<keyword evidence="5 9" id="KW-0547">Nucleotide-binding</keyword>
<dbReference type="Proteomes" id="UP001501588">
    <property type="component" value="Unassembled WGS sequence"/>
</dbReference>
<dbReference type="InterPro" id="IPR021130">
    <property type="entry name" value="PRib-ATP_PPHydrolase-like"/>
</dbReference>
<evidence type="ECO:0000256" key="6">
    <source>
        <dbReference type="ARBA" id="ARBA00022801"/>
    </source>
</evidence>
<evidence type="ECO:0000256" key="9">
    <source>
        <dbReference type="HAMAP-Rule" id="MF_01020"/>
    </source>
</evidence>
<accession>A0ABN1FAY2</accession>
<organism evidence="11 12">
    <name type="scientific">Craurococcus roseus</name>
    <dbReference type="NCBI Taxonomy" id="77585"/>
    <lineage>
        <taxon>Bacteria</taxon>
        <taxon>Pseudomonadati</taxon>
        <taxon>Pseudomonadota</taxon>
        <taxon>Alphaproteobacteria</taxon>
        <taxon>Acetobacterales</taxon>
        <taxon>Acetobacteraceae</taxon>
        <taxon>Craurococcus</taxon>
    </lineage>
</organism>
<feature type="region of interest" description="Disordered" evidence="10">
    <location>
        <begin position="1"/>
        <end position="36"/>
    </location>
</feature>
<keyword evidence="4 9" id="KW-0028">Amino-acid biosynthesis</keyword>
<evidence type="ECO:0000313" key="11">
    <source>
        <dbReference type="EMBL" id="GAA0586534.1"/>
    </source>
</evidence>
<evidence type="ECO:0000256" key="10">
    <source>
        <dbReference type="SAM" id="MobiDB-lite"/>
    </source>
</evidence>
<dbReference type="SUPFAM" id="SSF101386">
    <property type="entry name" value="all-alpha NTP pyrophosphatases"/>
    <property type="match status" value="1"/>
</dbReference>
<comment type="catalytic activity">
    <reaction evidence="1 9">
        <text>1-(5-phospho-beta-D-ribosyl)-ATP + H2O = 1-(5-phospho-beta-D-ribosyl)-5'-AMP + diphosphate + H(+)</text>
        <dbReference type="Rhea" id="RHEA:22828"/>
        <dbReference type="ChEBI" id="CHEBI:15377"/>
        <dbReference type="ChEBI" id="CHEBI:15378"/>
        <dbReference type="ChEBI" id="CHEBI:33019"/>
        <dbReference type="ChEBI" id="CHEBI:59457"/>
        <dbReference type="ChEBI" id="CHEBI:73183"/>
        <dbReference type="EC" id="3.6.1.31"/>
    </reaction>
</comment>
<proteinExistence type="inferred from homology"/>
<sequence>MAKAAKAKKPAKAKPDKPKKAAKGTRAAVRAPKPPKSVRLAEARVLRPLEVETAGADATVLDRLWQTVESRRLAGDVRYSHSARLLARGTAKVAQKLGEEAVECVIEAAQGHRPEIVLESADVLYHLLVVWVDAGIRPEEVWAELRRREGISGIAEKAARPRAIRRVARTGKLP</sequence>
<evidence type="ECO:0000256" key="4">
    <source>
        <dbReference type="ARBA" id="ARBA00022605"/>
    </source>
</evidence>
<evidence type="ECO:0000313" key="12">
    <source>
        <dbReference type="Proteomes" id="UP001501588"/>
    </source>
</evidence>
<name>A0ABN1FAY2_9PROT</name>
<comment type="similarity">
    <text evidence="3 9">Belongs to the PRA-PH family.</text>
</comment>
<keyword evidence="8 9" id="KW-0368">Histidine biosynthesis</keyword>
<evidence type="ECO:0000256" key="5">
    <source>
        <dbReference type="ARBA" id="ARBA00022741"/>
    </source>
</evidence>
<comment type="subcellular location">
    <subcellularLocation>
        <location evidence="9">Cytoplasm</location>
    </subcellularLocation>
</comment>
<evidence type="ECO:0000256" key="8">
    <source>
        <dbReference type="ARBA" id="ARBA00023102"/>
    </source>
</evidence>
<dbReference type="EMBL" id="BAAAFZ010000036">
    <property type="protein sequence ID" value="GAA0586534.1"/>
    <property type="molecule type" value="Genomic_DNA"/>
</dbReference>
<dbReference type="CDD" id="cd11534">
    <property type="entry name" value="NTP-PPase_HisIE_like"/>
    <property type="match status" value="1"/>
</dbReference>
<dbReference type="PANTHER" id="PTHR42945:SF1">
    <property type="entry name" value="HISTIDINE BIOSYNTHESIS BIFUNCTIONAL PROTEIN HIS7"/>
    <property type="match status" value="1"/>
</dbReference>
<evidence type="ECO:0000256" key="1">
    <source>
        <dbReference type="ARBA" id="ARBA00001460"/>
    </source>
</evidence>
<dbReference type="NCBIfam" id="TIGR03188">
    <property type="entry name" value="histidine_hisI"/>
    <property type="match status" value="1"/>
</dbReference>
<dbReference type="RefSeq" id="WP_343895762.1">
    <property type="nucleotide sequence ID" value="NZ_BAAAFZ010000036.1"/>
</dbReference>
<dbReference type="NCBIfam" id="NF001613">
    <property type="entry name" value="PRK00400.1-5"/>
    <property type="match status" value="1"/>
</dbReference>
<dbReference type="EC" id="3.6.1.31" evidence="9"/>
<evidence type="ECO:0000256" key="7">
    <source>
        <dbReference type="ARBA" id="ARBA00022840"/>
    </source>
</evidence>
<comment type="pathway">
    <text evidence="2 9">Amino-acid biosynthesis; L-histidine biosynthesis; L-histidine from 5-phospho-alpha-D-ribose 1-diphosphate: step 2/9.</text>
</comment>
<keyword evidence="6 9" id="KW-0378">Hydrolase</keyword>
<evidence type="ECO:0000256" key="2">
    <source>
        <dbReference type="ARBA" id="ARBA00005204"/>
    </source>
</evidence>
<dbReference type="Gene3D" id="1.10.287.1080">
    <property type="entry name" value="MazG-like"/>
    <property type="match status" value="1"/>
</dbReference>
<dbReference type="HAMAP" id="MF_01020">
    <property type="entry name" value="HisE"/>
    <property type="match status" value="1"/>
</dbReference>